<protein>
    <submittedName>
        <fullName evidence="1">Uncharacterized protein</fullName>
    </submittedName>
</protein>
<dbReference type="Proteomes" id="UP000274850">
    <property type="component" value="Segment"/>
</dbReference>
<reference evidence="1" key="1">
    <citation type="submission" date="2017-08" db="EMBL/GenBank/DDBJ databases">
        <authorList>
            <person name="de Groot N.N."/>
        </authorList>
    </citation>
    <scope>NUCLEOTIDE SEQUENCE</scope>
</reference>
<evidence type="ECO:0000313" key="1">
    <source>
        <dbReference type="EMBL" id="SOB74173.1"/>
    </source>
</evidence>
<sequence>MDLTSVVNRLCAEEHKVYSFQCNKTSKGYDPSSCKRRTLGFERCVRETRLAIVKLTLDKVNSNE</sequence>
<accession>A0A285PWY4</accession>
<proteinExistence type="predicted"/>
<name>A0A285PWY4_9VIRU</name>
<gene>
    <name evidence="1" type="ORF">BQ9231_00290</name>
</gene>
<dbReference type="EMBL" id="LT907979">
    <property type="protein sequence ID" value="SOB74173.1"/>
    <property type="molecule type" value="Genomic_DNA"/>
</dbReference>
<evidence type="ECO:0000313" key="2">
    <source>
        <dbReference type="Proteomes" id="UP000274850"/>
    </source>
</evidence>
<keyword evidence="2" id="KW-1185">Reference proteome</keyword>
<organism evidence="1">
    <name type="scientific">Cedratvirus lausannensis</name>
    <dbReference type="NCBI Taxonomy" id="2023205"/>
    <lineage>
        <taxon>Viruses</taxon>
        <taxon>Pithoviruses</taxon>
        <taxon>Orthocedratvirinae</taxon>
        <taxon>Alphacedratvirus</taxon>
        <taxon>Alphacedratvirus francolausannense</taxon>
    </lineage>
</organism>